<protein>
    <submittedName>
        <fullName evidence="19">Protein yellow</fullName>
    </submittedName>
</protein>
<keyword evidence="6 16" id="KW-0894">Sodium channel</keyword>
<evidence type="ECO:0000256" key="9">
    <source>
        <dbReference type="ARBA" id="ARBA00022729"/>
    </source>
</evidence>
<evidence type="ECO:0000256" key="17">
    <source>
        <dbReference type="SAM" id="MobiDB-lite"/>
    </source>
</evidence>
<name>A0A194RGX2_PAPMA</name>
<keyword evidence="12 16" id="KW-0406">Ion transport</keyword>
<evidence type="ECO:0000256" key="2">
    <source>
        <dbReference type="ARBA" id="ARBA00004613"/>
    </source>
</evidence>
<evidence type="ECO:0000256" key="16">
    <source>
        <dbReference type="RuleBase" id="RU000679"/>
    </source>
</evidence>
<feature type="signal peptide" evidence="18">
    <location>
        <begin position="1"/>
        <end position="18"/>
    </location>
</feature>
<dbReference type="PANTHER" id="PTHR10009">
    <property type="entry name" value="PROTEIN YELLOW-RELATED"/>
    <property type="match status" value="1"/>
</dbReference>
<organism evidence="19 20">
    <name type="scientific">Papilio machaon</name>
    <name type="common">Old World swallowtail butterfly</name>
    <dbReference type="NCBI Taxonomy" id="76193"/>
    <lineage>
        <taxon>Eukaryota</taxon>
        <taxon>Metazoa</taxon>
        <taxon>Ecdysozoa</taxon>
        <taxon>Arthropoda</taxon>
        <taxon>Hexapoda</taxon>
        <taxon>Insecta</taxon>
        <taxon>Pterygota</taxon>
        <taxon>Neoptera</taxon>
        <taxon>Endopterygota</taxon>
        <taxon>Lepidoptera</taxon>
        <taxon>Glossata</taxon>
        <taxon>Ditrysia</taxon>
        <taxon>Papilionoidea</taxon>
        <taxon>Papilionidae</taxon>
        <taxon>Papilioninae</taxon>
        <taxon>Papilio</taxon>
    </lineage>
</organism>
<dbReference type="PRINTS" id="PR01366">
    <property type="entry name" value="ROYALJELLY"/>
</dbReference>
<evidence type="ECO:0000256" key="5">
    <source>
        <dbReference type="ARBA" id="ARBA00022448"/>
    </source>
</evidence>
<evidence type="ECO:0000256" key="1">
    <source>
        <dbReference type="ARBA" id="ARBA00004141"/>
    </source>
</evidence>
<evidence type="ECO:0000256" key="8">
    <source>
        <dbReference type="ARBA" id="ARBA00022692"/>
    </source>
</evidence>
<dbReference type="InParanoid" id="A0A194RGX2"/>
<keyword evidence="11" id="KW-0915">Sodium</keyword>
<dbReference type="InterPro" id="IPR011042">
    <property type="entry name" value="6-blade_b-propeller_TolB-like"/>
</dbReference>
<dbReference type="GO" id="GO:0016020">
    <property type="term" value="C:membrane"/>
    <property type="evidence" value="ECO:0007669"/>
    <property type="project" value="UniProtKB-SubCell"/>
</dbReference>
<dbReference type="GO" id="GO:0005272">
    <property type="term" value="F:sodium channel activity"/>
    <property type="evidence" value="ECO:0007669"/>
    <property type="project" value="UniProtKB-KW"/>
</dbReference>
<evidence type="ECO:0000256" key="7">
    <source>
        <dbReference type="ARBA" id="ARBA00022525"/>
    </source>
</evidence>
<evidence type="ECO:0000256" key="4">
    <source>
        <dbReference type="ARBA" id="ARBA00009127"/>
    </source>
</evidence>
<dbReference type="STRING" id="76193.A0A194RGX2"/>
<feature type="compositionally biased region" description="Low complexity" evidence="17">
    <location>
        <begin position="813"/>
        <end position="827"/>
    </location>
</feature>
<sequence>MRGFKSLILLQLVYITSCMDQLHIVYEWTQLDFQFPTLDDRHQAISNGTFIPENNMPMGVEVYGDRLFITVPRWRTGVPASLTYINLKDNSTVSPKLIPYPNWGAHIPGPDGKPEIVSPFRVRADKCNRLWVVDNGKINNLGNNTIKYPPAILIYDLTTDTLLRKYELPKDQVKEDSGFANIAVEDRDCDDTYAYAGDVGKAGIVVYSWAKNDSWRISHHFFHPDPLACDFSVKGYNFSWTDAIFGLGLSGPNADNYSTLYFHPMASYNEFSVSTEYLRNQSLAENNFDAFKLLGSRGPNAQSSVSFVDPKTGVLFYSLVNLNAVACWRTTNKNYNMKNQGRIYMNDETMIYPSDIKVDYNDNLWILSNRMPIWMYGQLDPNEVNFRVFFAHVVDAISHTACDITPRSDILDKFVNKIKNVTNKIAAKVNPNSAATVSPFSIAEKELRTFKEKCARCLRGPNLLKTLVVFGCIIIVVQQISECVNKLMINIPVVTYTHFDFNKSIVYPSITFCREPAYKYDKLLDYGLYSHPRFTSTWMHFNFSVNLDYLWDEITYNEGEFFVQYGLEGSAENVELTSTLGFMMGRCFTLSPKVQLRQASKASGYSITLQHRDLDITTSTGVCPPGYHVYVHYTREPFTGLIDDAMTVEFVFILPPIVSYAEVEVYNGGLVDYLYINAGEAVDAKVTVDEYVKLSKADDPCTYLSNYSANNCTTQFVWSHVENFVGCSGPWMKSSLPRCSNYTTMRNLIRNYINIYKNNECETCPRFCRSYLYNAFVTDRQSFYVWDSSNKLWSLKSGYTRLQSQWIAAKEYASSPGGSSSEAPTGGVQDKVNGRHRGRHPTLGRDAYQSQSE</sequence>
<evidence type="ECO:0000256" key="3">
    <source>
        <dbReference type="ARBA" id="ARBA00007193"/>
    </source>
</evidence>
<evidence type="ECO:0000256" key="14">
    <source>
        <dbReference type="ARBA" id="ARBA00023201"/>
    </source>
</evidence>
<dbReference type="PANTHER" id="PTHR10009:SF12">
    <property type="entry name" value="LD43175P"/>
    <property type="match status" value="1"/>
</dbReference>
<evidence type="ECO:0000256" key="15">
    <source>
        <dbReference type="ARBA" id="ARBA00023303"/>
    </source>
</evidence>
<dbReference type="InterPro" id="IPR001873">
    <property type="entry name" value="ENaC"/>
</dbReference>
<dbReference type="Pfam" id="PF00858">
    <property type="entry name" value="ASC"/>
    <property type="match status" value="1"/>
</dbReference>
<dbReference type="GO" id="GO:0005576">
    <property type="term" value="C:extracellular region"/>
    <property type="evidence" value="ECO:0007669"/>
    <property type="project" value="UniProtKB-SubCell"/>
</dbReference>
<dbReference type="Proteomes" id="UP000053240">
    <property type="component" value="Unassembled WGS sequence"/>
</dbReference>
<gene>
    <name evidence="19" type="ORF">RR48_08161</name>
</gene>
<dbReference type="FunCoup" id="A0A194RGX2">
    <property type="interactions" value="21"/>
</dbReference>
<dbReference type="Gene3D" id="2.120.10.30">
    <property type="entry name" value="TolB, C-terminal domain"/>
    <property type="match status" value="1"/>
</dbReference>
<evidence type="ECO:0000256" key="10">
    <source>
        <dbReference type="ARBA" id="ARBA00022989"/>
    </source>
</evidence>
<keyword evidence="14 16" id="KW-0739">Sodium transport</keyword>
<keyword evidence="15 16" id="KW-0407">Ion channel</keyword>
<accession>A0A194RGX2</accession>
<dbReference type="EMBL" id="KQ460211">
    <property type="protein sequence ID" value="KPJ16570.1"/>
    <property type="molecule type" value="Genomic_DNA"/>
</dbReference>
<dbReference type="Pfam" id="PF03022">
    <property type="entry name" value="MRJP"/>
    <property type="match status" value="1"/>
</dbReference>
<evidence type="ECO:0000256" key="11">
    <source>
        <dbReference type="ARBA" id="ARBA00023053"/>
    </source>
</evidence>
<dbReference type="AlphaFoldDB" id="A0A194RGX2"/>
<evidence type="ECO:0000256" key="13">
    <source>
        <dbReference type="ARBA" id="ARBA00023136"/>
    </source>
</evidence>
<keyword evidence="13" id="KW-0472">Membrane</keyword>
<comment type="similarity">
    <text evidence="3 16">Belongs to the amiloride-sensitive sodium channel (TC 1.A.6) family.</text>
</comment>
<evidence type="ECO:0000313" key="20">
    <source>
        <dbReference type="Proteomes" id="UP000053240"/>
    </source>
</evidence>
<evidence type="ECO:0000256" key="12">
    <source>
        <dbReference type="ARBA" id="ARBA00023065"/>
    </source>
</evidence>
<proteinExistence type="inferred from homology"/>
<feature type="chain" id="PRO_5008265201" evidence="18">
    <location>
        <begin position="19"/>
        <end position="853"/>
    </location>
</feature>
<keyword evidence="9 18" id="KW-0732">Signal</keyword>
<keyword evidence="20" id="KW-1185">Reference proteome</keyword>
<dbReference type="InterPro" id="IPR017996">
    <property type="entry name" value="MRJP/yellow-related"/>
</dbReference>
<dbReference type="FunFam" id="2.120.10.30:FF:000045">
    <property type="entry name" value="Blast:Protein yellow"/>
    <property type="match status" value="1"/>
</dbReference>
<evidence type="ECO:0000256" key="18">
    <source>
        <dbReference type="SAM" id="SignalP"/>
    </source>
</evidence>
<keyword evidence="7" id="KW-0964">Secreted</keyword>
<feature type="region of interest" description="Disordered" evidence="17">
    <location>
        <begin position="813"/>
        <end position="853"/>
    </location>
</feature>
<keyword evidence="10" id="KW-1133">Transmembrane helix</keyword>
<keyword evidence="8 16" id="KW-0812">Transmembrane</keyword>
<comment type="subcellular location">
    <subcellularLocation>
        <location evidence="1">Membrane</location>
        <topology evidence="1">Multi-pass membrane protein</topology>
    </subcellularLocation>
    <subcellularLocation>
        <location evidence="2">Secreted</location>
    </subcellularLocation>
</comment>
<reference evidence="19 20" key="1">
    <citation type="journal article" date="2015" name="Nat. Commun.">
        <title>Outbred genome sequencing and CRISPR/Cas9 gene editing in butterflies.</title>
        <authorList>
            <person name="Li X."/>
            <person name="Fan D."/>
            <person name="Zhang W."/>
            <person name="Liu G."/>
            <person name="Zhang L."/>
            <person name="Zhao L."/>
            <person name="Fang X."/>
            <person name="Chen L."/>
            <person name="Dong Y."/>
            <person name="Chen Y."/>
            <person name="Ding Y."/>
            <person name="Zhao R."/>
            <person name="Feng M."/>
            <person name="Zhu Y."/>
            <person name="Feng Y."/>
            <person name="Jiang X."/>
            <person name="Zhu D."/>
            <person name="Xiang H."/>
            <person name="Feng X."/>
            <person name="Li S."/>
            <person name="Wang J."/>
            <person name="Zhang G."/>
            <person name="Kronforst M.R."/>
            <person name="Wang W."/>
        </authorList>
    </citation>
    <scope>NUCLEOTIDE SEQUENCE [LARGE SCALE GENOMIC DNA]</scope>
    <source>
        <strain evidence="19">Ya'a_city_454_Pm</strain>
        <tissue evidence="19">Whole body</tissue>
    </source>
</reference>
<evidence type="ECO:0000256" key="6">
    <source>
        <dbReference type="ARBA" id="ARBA00022461"/>
    </source>
</evidence>
<keyword evidence="5 16" id="KW-0813">Transport</keyword>
<comment type="similarity">
    <text evidence="4">Belongs to the major royal jelly protein family.</text>
</comment>
<evidence type="ECO:0000313" key="19">
    <source>
        <dbReference type="EMBL" id="KPJ16570.1"/>
    </source>
</evidence>